<keyword evidence="2" id="KW-0472">Membrane</keyword>
<proteinExistence type="predicted"/>
<reference evidence="3 4" key="1">
    <citation type="submission" date="2016-12" db="EMBL/GenBank/DDBJ databases">
        <title>The genomes of Aspergillus section Nigri reveals drivers in fungal speciation.</title>
        <authorList>
            <consortium name="DOE Joint Genome Institute"/>
            <person name="Vesth T.C."/>
            <person name="Nybo J."/>
            <person name="Theobald S."/>
            <person name="Brandl J."/>
            <person name="Frisvad J.C."/>
            <person name="Nielsen K.F."/>
            <person name="Lyhne E.K."/>
            <person name="Kogle M.E."/>
            <person name="Kuo A."/>
            <person name="Riley R."/>
            <person name="Clum A."/>
            <person name="Nolan M."/>
            <person name="Lipzen A."/>
            <person name="Salamov A."/>
            <person name="Henrissat B."/>
            <person name="Wiebenga A."/>
            <person name="De Vries R.P."/>
            <person name="Grigoriev I.V."/>
            <person name="Mortensen U.H."/>
            <person name="Andersen M.R."/>
            <person name="Baker S.E."/>
        </authorList>
    </citation>
    <scope>NUCLEOTIDE SEQUENCE [LARGE SCALE GENOMIC DNA]</scope>
    <source>
        <strain evidence="3 4">IBT 23096</strain>
    </source>
</reference>
<evidence type="ECO:0000313" key="4">
    <source>
        <dbReference type="Proteomes" id="UP000234275"/>
    </source>
</evidence>
<evidence type="ECO:0000313" key="3">
    <source>
        <dbReference type="EMBL" id="PLB46296.1"/>
    </source>
</evidence>
<comment type="caution">
    <text evidence="3">The sequence shown here is derived from an EMBL/GenBank/DDBJ whole genome shotgun (WGS) entry which is preliminary data.</text>
</comment>
<dbReference type="AlphaFoldDB" id="A0A2I2G0D5"/>
<protein>
    <submittedName>
        <fullName evidence="3">Uncharacterized protein</fullName>
    </submittedName>
</protein>
<feature type="transmembrane region" description="Helical" evidence="2">
    <location>
        <begin position="51"/>
        <end position="71"/>
    </location>
</feature>
<organism evidence="3 4">
    <name type="scientific">Aspergillus steynii IBT 23096</name>
    <dbReference type="NCBI Taxonomy" id="1392250"/>
    <lineage>
        <taxon>Eukaryota</taxon>
        <taxon>Fungi</taxon>
        <taxon>Dikarya</taxon>
        <taxon>Ascomycota</taxon>
        <taxon>Pezizomycotina</taxon>
        <taxon>Eurotiomycetes</taxon>
        <taxon>Eurotiomycetidae</taxon>
        <taxon>Eurotiales</taxon>
        <taxon>Aspergillaceae</taxon>
        <taxon>Aspergillus</taxon>
        <taxon>Aspergillus subgen. Circumdati</taxon>
    </lineage>
</organism>
<keyword evidence="2" id="KW-0812">Transmembrane</keyword>
<dbReference type="Proteomes" id="UP000234275">
    <property type="component" value="Unassembled WGS sequence"/>
</dbReference>
<dbReference type="GeneID" id="36550801"/>
<keyword evidence="2" id="KW-1133">Transmembrane helix</keyword>
<name>A0A2I2G0D5_9EURO</name>
<dbReference type="EMBL" id="MSFO01000007">
    <property type="protein sequence ID" value="PLB46296.1"/>
    <property type="molecule type" value="Genomic_DNA"/>
</dbReference>
<evidence type="ECO:0000256" key="1">
    <source>
        <dbReference type="SAM" id="MobiDB-lite"/>
    </source>
</evidence>
<keyword evidence="4" id="KW-1185">Reference proteome</keyword>
<gene>
    <name evidence="3" type="ORF">P170DRAFT_263704</name>
</gene>
<dbReference type="VEuPathDB" id="FungiDB:P170DRAFT_263704"/>
<sequence>MDGRPFEAYQTILFTSPASPPSESRQVSQPMHRKSQTNPLSDQFSSDKMRFSAIVALAAAAPTALGCTFVFELNHDTA</sequence>
<feature type="compositionally biased region" description="Polar residues" evidence="1">
    <location>
        <begin position="12"/>
        <end position="29"/>
    </location>
</feature>
<evidence type="ECO:0000256" key="2">
    <source>
        <dbReference type="SAM" id="Phobius"/>
    </source>
</evidence>
<feature type="region of interest" description="Disordered" evidence="1">
    <location>
        <begin position="12"/>
        <end position="44"/>
    </location>
</feature>
<accession>A0A2I2G0D5</accession>
<dbReference type="RefSeq" id="XP_024701598.1">
    <property type="nucleotide sequence ID" value="XM_024843102.1"/>
</dbReference>